<organism evidence="4">
    <name type="scientific">Bactrocera dorsalis</name>
    <name type="common">Oriental fruit fly</name>
    <name type="synonym">Dacus dorsalis</name>
    <dbReference type="NCBI Taxonomy" id="27457"/>
    <lineage>
        <taxon>Eukaryota</taxon>
        <taxon>Metazoa</taxon>
        <taxon>Ecdysozoa</taxon>
        <taxon>Arthropoda</taxon>
        <taxon>Hexapoda</taxon>
        <taxon>Insecta</taxon>
        <taxon>Pterygota</taxon>
        <taxon>Neoptera</taxon>
        <taxon>Endopterygota</taxon>
        <taxon>Diptera</taxon>
        <taxon>Brachycera</taxon>
        <taxon>Muscomorpha</taxon>
        <taxon>Tephritoidea</taxon>
        <taxon>Tephritidae</taxon>
        <taxon>Bactrocera</taxon>
        <taxon>Bactrocera</taxon>
    </lineage>
</organism>
<keyword evidence="3" id="KW-0732">Signal</keyword>
<evidence type="ECO:0000313" key="4">
    <source>
        <dbReference type="EMBL" id="JAC51182.1"/>
    </source>
</evidence>
<dbReference type="PROSITE" id="PS51257">
    <property type="entry name" value="PROKAR_LIPOPROTEIN"/>
    <property type="match status" value="1"/>
</dbReference>
<dbReference type="OrthoDB" id="6515429at2759"/>
<reference evidence="4" key="1">
    <citation type="journal article" date="2014" name="BMC Genomics">
        <title>Characterizing the developmental transcriptome of the oriental fruit fly, Bactrocera dorsalis (Diptera: Tephritidae) through comparative genomic analysis with Drosophila melanogaster utilizing modENCODE datasets.</title>
        <authorList>
            <person name="Geib S.M."/>
            <person name="Calla B."/>
            <person name="Hall B."/>
            <person name="Hou S."/>
            <person name="Manoukis N.C."/>
        </authorList>
    </citation>
    <scope>NUCLEOTIDE SEQUENCE</scope>
    <source>
        <strain evidence="4">Punador</strain>
    </source>
</reference>
<dbReference type="EMBL" id="GAKP01007770">
    <property type="protein sequence ID" value="JAC51182.1"/>
    <property type="molecule type" value="Transcribed_RNA"/>
</dbReference>
<proteinExistence type="predicted"/>
<feature type="region of interest" description="Disordered" evidence="2">
    <location>
        <begin position="63"/>
        <end position="88"/>
    </location>
</feature>
<sequence>MCRVSENNKLSALIVFCSLALACTQAAVSNNSARPNNQYSSSYQQNDAAAATYFTNNQNQYAQSNRLSGGNQQNYQPQQQQQQQDVVKEKDVLERFHHRFPDGSYEFRYELTDGTARYERGYFLIYDKIKTLVVVGYYSYRQTDGRYITVFYNADQNGYRQNQSITPQVYPNLPRSIEVPQLHENVDYNTDRPNKGRQ</sequence>
<gene>
    <name evidence="4" type="primary">CU14</name>
</gene>
<dbReference type="AlphaFoldDB" id="A0A034WA72"/>
<evidence type="ECO:0000256" key="1">
    <source>
        <dbReference type="PROSITE-ProRule" id="PRU00497"/>
    </source>
</evidence>
<dbReference type="PRINTS" id="PR00947">
    <property type="entry name" value="CUTICLE"/>
</dbReference>
<evidence type="ECO:0000256" key="3">
    <source>
        <dbReference type="SAM" id="SignalP"/>
    </source>
</evidence>
<name>A0A034WA72_BACDO</name>
<feature type="signal peptide" evidence="3">
    <location>
        <begin position="1"/>
        <end position="26"/>
    </location>
</feature>
<feature type="chain" id="PRO_5001557502" evidence="3">
    <location>
        <begin position="27"/>
        <end position="198"/>
    </location>
</feature>
<dbReference type="GO" id="GO:0042302">
    <property type="term" value="F:structural constituent of cuticle"/>
    <property type="evidence" value="ECO:0007669"/>
    <property type="project" value="UniProtKB-UniRule"/>
</dbReference>
<evidence type="ECO:0000256" key="2">
    <source>
        <dbReference type="SAM" id="MobiDB-lite"/>
    </source>
</evidence>
<protein>
    <submittedName>
        <fullName evidence="4">Larval cuticle protein LCP-14</fullName>
    </submittedName>
</protein>
<keyword evidence="1" id="KW-0193">Cuticle</keyword>
<dbReference type="Pfam" id="PF00379">
    <property type="entry name" value="Chitin_bind_4"/>
    <property type="match status" value="1"/>
</dbReference>
<dbReference type="InterPro" id="IPR000618">
    <property type="entry name" value="Insect_cuticle"/>
</dbReference>
<dbReference type="PROSITE" id="PS51155">
    <property type="entry name" value="CHIT_BIND_RR_2"/>
    <property type="match status" value="1"/>
</dbReference>
<feature type="compositionally biased region" description="Low complexity" evidence="2">
    <location>
        <begin position="72"/>
        <end position="84"/>
    </location>
</feature>
<accession>A0A034WA72</accession>